<dbReference type="EC" id="4.1.1.50" evidence="8"/>
<comment type="cofactor">
    <cofactor evidence="8">
        <name>pyruvate</name>
        <dbReference type="ChEBI" id="CHEBI:15361"/>
    </cofactor>
    <text evidence="8">Binds 1 pyruvoyl group covalently per subunit.</text>
</comment>
<dbReference type="PANTHER" id="PTHR33866:SF2">
    <property type="entry name" value="S-ADENOSYLMETHIONINE DECARBOXYLASE PROENZYME"/>
    <property type="match status" value="1"/>
</dbReference>
<dbReference type="NCBIfam" id="TIGR03330">
    <property type="entry name" value="SAM_DCase_Bsu"/>
    <property type="match status" value="1"/>
</dbReference>
<gene>
    <name evidence="9" type="primary">speD</name>
    <name evidence="8" type="synonym">speH</name>
    <name evidence="9" type="ORF">EYH45_03950</name>
</gene>
<dbReference type="HAMAP" id="MF_00464">
    <property type="entry name" value="AdoMetDC_1"/>
    <property type="match status" value="1"/>
</dbReference>
<dbReference type="PANTHER" id="PTHR33866">
    <property type="entry name" value="S-ADENOSYLMETHIONINE DECARBOXYLASE PROENZYME"/>
    <property type="match status" value="1"/>
</dbReference>
<keyword evidence="8" id="KW-0745">Spermidine biosynthesis</keyword>
<accession>A0A833EAJ1</accession>
<keyword evidence="2 8" id="KW-0068">Autocatalytic cleavage</keyword>
<sequence length="125" mass="14075">MQRSDSAEMKIVGKHVYANLYDCDPWVIDDEERLVGIVKRTAEITNSKLIQVLSWRFGGEKGGVSAIALINESHIAIHTWKAYNYATVDIYTCGTHTDPEKGLEYIISQLKPVKTVKHAINRSLT</sequence>
<evidence type="ECO:0000313" key="10">
    <source>
        <dbReference type="Proteomes" id="UP000608579"/>
    </source>
</evidence>
<dbReference type="SUPFAM" id="SSF56276">
    <property type="entry name" value="S-adenosylmethionine decarboxylase"/>
    <property type="match status" value="1"/>
</dbReference>
<dbReference type="InterPro" id="IPR003826">
    <property type="entry name" value="AdoMetDC_fam_prok"/>
</dbReference>
<comment type="function">
    <text evidence="8">Catalyzes the decarboxylation of S-adenosylmethionine to S-adenosylmethioninamine (dcAdoMet), the propylamine donor required for the synthesis of the polyamines spermine and spermidine from the diamine putrescine.</text>
</comment>
<dbReference type="EMBL" id="DQVM01000076">
    <property type="protein sequence ID" value="HIQ29700.1"/>
    <property type="molecule type" value="Genomic_DNA"/>
</dbReference>
<feature type="active site" description="Proton donor; for catalytic activity" evidence="8">
    <location>
        <position position="93"/>
    </location>
</feature>
<feature type="chain" id="PRO_5033175939" description="S-adenosylmethionine decarboxylase alpha chain" evidence="8">
    <location>
        <begin position="73"/>
        <end position="125"/>
    </location>
</feature>
<keyword evidence="1 8" id="KW-0210">Decarboxylase</keyword>
<comment type="pathway">
    <text evidence="8">Amine and polyamine biosynthesis; S-adenosylmethioninamine biosynthesis; S-adenosylmethioninamine from S-adenosyl-L-methionine: step 1/1.</text>
</comment>
<evidence type="ECO:0000256" key="2">
    <source>
        <dbReference type="ARBA" id="ARBA00022813"/>
    </source>
</evidence>
<proteinExistence type="inferred from homology"/>
<keyword evidence="7 8" id="KW-0670">Pyruvate</keyword>
<dbReference type="Proteomes" id="UP000608579">
    <property type="component" value="Unassembled WGS sequence"/>
</dbReference>
<keyword evidence="5 8" id="KW-0456">Lyase</keyword>
<keyword evidence="4 8" id="KW-0865">Zymogen</keyword>
<evidence type="ECO:0000256" key="4">
    <source>
        <dbReference type="ARBA" id="ARBA00023145"/>
    </source>
</evidence>
<evidence type="ECO:0000256" key="8">
    <source>
        <dbReference type="HAMAP-Rule" id="MF_00464"/>
    </source>
</evidence>
<dbReference type="Gene3D" id="3.60.90.10">
    <property type="entry name" value="S-adenosylmethionine decarboxylase"/>
    <property type="match status" value="1"/>
</dbReference>
<feature type="modified residue" description="Pyruvic acid (Ser); by autocatalysis" evidence="8">
    <location>
        <position position="73"/>
    </location>
</feature>
<evidence type="ECO:0000256" key="6">
    <source>
        <dbReference type="ARBA" id="ARBA00023270"/>
    </source>
</evidence>
<dbReference type="GO" id="GO:0008295">
    <property type="term" value="P:spermidine biosynthetic process"/>
    <property type="evidence" value="ECO:0007669"/>
    <property type="project" value="UniProtKB-UniRule"/>
</dbReference>
<dbReference type="Pfam" id="PF02675">
    <property type="entry name" value="AdoMet_dc"/>
    <property type="match status" value="1"/>
</dbReference>
<evidence type="ECO:0000256" key="5">
    <source>
        <dbReference type="ARBA" id="ARBA00023239"/>
    </source>
</evidence>
<organism evidence="9 10">
    <name type="scientific">Caldiarchaeum subterraneum</name>
    <dbReference type="NCBI Taxonomy" id="311458"/>
    <lineage>
        <taxon>Archaea</taxon>
        <taxon>Nitrososphaerota</taxon>
        <taxon>Candidatus Caldarchaeales</taxon>
        <taxon>Candidatus Caldarchaeaceae</taxon>
        <taxon>Candidatus Caldarchaeum</taxon>
    </lineage>
</organism>
<feature type="active site" description="Schiff-base intermediate with substrate; via pyruvic acid" evidence="8">
    <location>
        <position position="73"/>
    </location>
</feature>
<feature type="chain" id="PRO_5033175940" description="S-adenosylmethionine decarboxylase beta chain" evidence="8">
    <location>
        <begin position="1"/>
        <end position="72"/>
    </location>
</feature>
<dbReference type="UniPathway" id="UPA00331">
    <property type="reaction ID" value="UER00451"/>
</dbReference>
<dbReference type="GO" id="GO:0005829">
    <property type="term" value="C:cytosol"/>
    <property type="evidence" value="ECO:0007669"/>
    <property type="project" value="TreeGrafter"/>
</dbReference>
<feature type="site" description="Cleavage (non-hydrolytic); by autolysis" evidence="8">
    <location>
        <begin position="72"/>
        <end position="73"/>
    </location>
</feature>
<evidence type="ECO:0000256" key="1">
    <source>
        <dbReference type="ARBA" id="ARBA00022793"/>
    </source>
</evidence>
<dbReference type="InterPro" id="IPR016067">
    <property type="entry name" value="S-AdoMet_deCO2ase_core"/>
</dbReference>
<dbReference type="GO" id="GO:0004014">
    <property type="term" value="F:adenosylmethionine decarboxylase activity"/>
    <property type="evidence" value="ECO:0007669"/>
    <property type="project" value="UniProtKB-UniRule"/>
</dbReference>
<comment type="similarity">
    <text evidence="8">Belongs to the prokaryotic AdoMetDC family. Type 1 subfamily.</text>
</comment>
<feature type="active site" description="Proton acceptor; for processing activity" evidence="8">
    <location>
        <position position="78"/>
    </location>
</feature>
<dbReference type="InterPro" id="IPR017716">
    <property type="entry name" value="S-AdoMet_deCOase_pro-enz"/>
</dbReference>
<comment type="caution">
    <text evidence="9">The sequence shown here is derived from an EMBL/GenBank/DDBJ whole genome shotgun (WGS) entry which is preliminary data.</text>
</comment>
<comment type="PTM">
    <text evidence="8">Is synthesized initially as an inactive proenzyme. Formation of the active enzyme involves a self-maturation process in which the active site pyruvoyl group is generated from an internal serine residue via an autocatalytic post-translational modification. Two non-identical subunits are generated from the proenzyme in this reaction, and the pyruvate is formed at the N-terminus of the alpha chain, which is derived from the carboxyl end of the proenzyme. The post-translation cleavage follows an unusual pathway, termed non-hydrolytic serinolysis, in which the side chain hydroxyl group of the serine supplies its oxygen atom to form the C-terminus of the beta chain, while the remainder of the serine residue undergoes an oxidative deamination to produce ammonia and the pyruvoyl group blocking the N-terminus of the alpha chain.</text>
</comment>
<keyword evidence="8" id="KW-0949">S-adenosyl-L-methionine</keyword>
<keyword evidence="3 8" id="KW-0620">Polyamine biosynthesis</keyword>
<evidence type="ECO:0000313" key="9">
    <source>
        <dbReference type="EMBL" id="HIQ29700.1"/>
    </source>
</evidence>
<evidence type="ECO:0000256" key="7">
    <source>
        <dbReference type="ARBA" id="ARBA00023317"/>
    </source>
</evidence>
<evidence type="ECO:0000256" key="3">
    <source>
        <dbReference type="ARBA" id="ARBA00023115"/>
    </source>
</evidence>
<reference evidence="9" key="1">
    <citation type="journal article" date="2020" name="ISME J.">
        <title>Gammaproteobacteria mediating utilization of methyl-, sulfur- and petroleum organic compounds in deep ocean hydrothermal plumes.</title>
        <authorList>
            <person name="Zhou Z."/>
            <person name="Liu Y."/>
            <person name="Pan J."/>
            <person name="Cron B.R."/>
            <person name="Toner B.M."/>
            <person name="Anantharaman K."/>
            <person name="Breier J.A."/>
            <person name="Dick G.J."/>
            <person name="Li M."/>
        </authorList>
    </citation>
    <scope>NUCLEOTIDE SEQUENCE</scope>
    <source>
        <strain evidence="9">SZUA-1515</strain>
    </source>
</reference>
<dbReference type="AlphaFoldDB" id="A0A833EAJ1"/>
<comment type="subunit">
    <text evidence="8">Heterotetramer of two alpha and two beta chains arranged as a dimer of alpha/beta heterodimers.</text>
</comment>
<keyword evidence="6 8" id="KW-0704">Schiff base</keyword>
<name>A0A833EAJ1_CALS0</name>
<protein>
    <recommendedName>
        <fullName evidence="8">S-adenosylmethionine decarboxylase proenzyme</fullName>
        <shortName evidence="8">AdoMetDC</shortName>
        <shortName evidence="8">SAMDC</shortName>
        <ecNumber evidence="8">4.1.1.50</ecNumber>
    </recommendedName>
    <component>
        <recommendedName>
            <fullName evidence="8">S-adenosylmethionine decarboxylase beta chain</fullName>
        </recommendedName>
    </component>
    <component>
        <recommendedName>
            <fullName evidence="8">S-adenosylmethionine decarboxylase alpha chain</fullName>
        </recommendedName>
    </component>
</protein>
<comment type="catalytic activity">
    <reaction evidence="8">
        <text>S-adenosyl-L-methionine + H(+) = S-adenosyl 3-(methylsulfanyl)propylamine + CO2</text>
        <dbReference type="Rhea" id="RHEA:15981"/>
        <dbReference type="ChEBI" id="CHEBI:15378"/>
        <dbReference type="ChEBI" id="CHEBI:16526"/>
        <dbReference type="ChEBI" id="CHEBI:57443"/>
        <dbReference type="ChEBI" id="CHEBI:59789"/>
        <dbReference type="EC" id="4.1.1.50"/>
    </reaction>
</comment>